<keyword evidence="2" id="KW-1185">Reference proteome</keyword>
<proteinExistence type="predicted"/>
<comment type="caution">
    <text evidence="1">The sequence shown here is derived from an EMBL/GenBank/DDBJ whole genome shotgun (WGS) entry which is preliminary data.</text>
</comment>
<organism evidence="1 2">
    <name type="scientific">Scytonema hofmannii PCC 7110</name>
    <dbReference type="NCBI Taxonomy" id="128403"/>
    <lineage>
        <taxon>Bacteria</taxon>
        <taxon>Bacillati</taxon>
        <taxon>Cyanobacteriota</taxon>
        <taxon>Cyanophyceae</taxon>
        <taxon>Nostocales</taxon>
        <taxon>Scytonemataceae</taxon>
        <taxon>Scytonema</taxon>
    </lineage>
</organism>
<sequence>MRINSPHLYLELAEKLRKKHAEGLIRDFQEMNYSSCGTGVPARSILVAGGDARTTRNFGRFFYLEVQGVVAQQELI</sequence>
<gene>
    <name evidence="1" type="ORF">WA1_05940</name>
</gene>
<dbReference type="AlphaFoldDB" id="A0A139WTQ7"/>
<protein>
    <submittedName>
        <fullName evidence="1">Uncharacterized protein</fullName>
    </submittedName>
</protein>
<name>A0A139WTQ7_9CYAN</name>
<dbReference type="Proteomes" id="UP000076925">
    <property type="component" value="Unassembled WGS sequence"/>
</dbReference>
<reference evidence="1 2" key="1">
    <citation type="journal article" date="2013" name="Genome Biol. Evol.">
        <title>Genomes of Stigonematalean cyanobacteria (subsection V) and the evolution of oxygenic photosynthesis from prokaryotes to plastids.</title>
        <authorList>
            <person name="Dagan T."/>
            <person name="Roettger M."/>
            <person name="Stucken K."/>
            <person name="Landan G."/>
            <person name="Koch R."/>
            <person name="Major P."/>
            <person name="Gould S.B."/>
            <person name="Goremykin V.V."/>
            <person name="Rippka R."/>
            <person name="Tandeau de Marsac N."/>
            <person name="Gugger M."/>
            <person name="Lockhart P.J."/>
            <person name="Allen J.F."/>
            <person name="Brune I."/>
            <person name="Maus I."/>
            <person name="Puhler A."/>
            <person name="Martin W.F."/>
        </authorList>
    </citation>
    <scope>NUCLEOTIDE SEQUENCE [LARGE SCALE GENOMIC DNA]</scope>
    <source>
        <strain evidence="1 2">PCC 7110</strain>
    </source>
</reference>
<evidence type="ECO:0000313" key="2">
    <source>
        <dbReference type="Proteomes" id="UP000076925"/>
    </source>
</evidence>
<evidence type="ECO:0000313" key="1">
    <source>
        <dbReference type="EMBL" id="KYC35834.1"/>
    </source>
</evidence>
<accession>A0A139WTQ7</accession>
<dbReference type="EMBL" id="ANNX02000050">
    <property type="protein sequence ID" value="KYC35834.1"/>
    <property type="molecule type" value="Genomic_DNA"/>
</dbReference>